<feature type="region of interest" description="Disordered" evidence="1">
    <location>
        <begin position="1"/>
        <end position="24"/>
    </location>
</feature>
<dbReference type="Gene3D" id="2.60.120.560">
    <property type="entry name" value="Exo-inulinase, domain 1"/>
    <property type="match status" value="1"/>
</dbReference>
<dbReference type="AlphaFoldDB" id="A0A6H9YN12"/>
<evidence type="ECO:0000313" key="4">
    <source>
        <dbReference type="Proteomes" id="UP000468735"/>
    </source>
</evidence>
<evidence type="ECO:0000256" key="1">
    <source>
        <dbReference type="SAM" id="MobiDB-lite"/>
    </source>
</evidence>
<evidence type="ECO:0000313" key="3">
    <source>
        <dbReference type="EMBL" id="KAB2348334.1"/>
    </source>
</evidence>
<comment type="caution">
    <text evidence="3">The sequence shown here is derived from an EMBL/GenBank/DDBJ whole genome shotgun (WGS) entry which is preliminary data.</text>
</comment>
<protein>
    <submittedName>
        <fullName evidence="3">DUF1080 domain-containing protein</fullName>
    </submittedName>
</protein>
<dbReference type="GO" id="GO:0016787">
    <property type="term" value="F:hydrolase activity"/>
    <property type="evidence" value="ECO:0007669"/>
    <property type="project" value="InterPro"/>
</dbReference>
<keyword evidence="4" id="KW-1185">Reference proteome</keyword>
<reference evidence="3 4" key="1">
    <citation type="submission" date="2019-09" db="EMBL/GenBank/DDBJ databases">
        <title>Actinomadura physcomitrii sp. nov., a novel actinomycete isolated from moss [Physcomitrium sphaericum (Ludw) Fuernr].</title>
        <authorList>
            <person name="Zhuang X."/>
            <person name="Liu C."/>
        </authorList>
    </citation>
    <scope>NUCLEOTIDE SEQUENCE [LARGE SCALE GENOMIC DNA]</scope>
    <source>
        <strain evidence="3 4">HMC1</strain>
    </source>
</reference>
<dbReference type="OrthoDB" id="5522149at2"/>
<dbReference type="InterPro" id="IPR010496">
    <property type="entry name" value="AL/BT2_dom"/>
</dbReference>
<dbReference type="Proteomes" id="UP000468735">
    <property type="component" value="Unassembled WGS sequence"/>
</dbReference>
<organism evidence="3 4">
    <name type="scientific">Actinomadura rudentiformis</name>
    <dbReference type="NCBI Taxonomy" id="359158"/>
    <lineage>
        <taxon>Bacteria</taxon>
        <taxon>Bacillati</taxon>
        <taxon>Actinomycetota</taxon>
        <taxon>Actinomycetes</taxon>
        <taxon>Streptosporangiales</taxon>
        <taxon>Thermomonosporaceae</taxon>
        <taxon>Actinomadura</taxon>
    </lineage>
</organism>
<name>A0A6H9YN12_9ACTN</name>
<gene>
    <name evidence="3" type="ORF">F8566_16150</name>
</gene>
<evidence type="ECO:0000259" key="2">
    <source>
        <dbReference type="Pfam" id="PF06439"/>
    </source>
</evidence>
<sequence>MDGRRARHLSDRPDRPDLGTGQPLCRRPRAAAHHRLAQPHAVRRGPCTAHRRQLIKVPAPPQPEPGFSYLFDGITNTFQCWRNAGSGAFGLQDGLLIAQPGDDHGILFYAAEAFNDFVLRLQFRLPGPVDAFGKATSNSGVLLRFRYPHARWDEVNRREPRAAGNPAWVAVTTGFEVQIDEQGRPFYYEKHRTGALYDIPTGQTINGLAEPVEQKYSPGPVLQPDKWYEFEIEVVGDAYTVSLGEVQAGQQTAHLPVTSFTKPADKYLDRGLPASAKTSSGYIGLQAHTSNVAFRQIRTKRL</sequence>
<accession>A0A6H9YN12</accession>
<dbReference type="Pfam" id="PF06439">
    <property type="entry name" value="3keto-disac_hyd"/>
    <property type="match status" value="1"/>
</dbReference>
<feature type="compositionally biased region" description="Basic and acidic residues" evidence="1">
    <location>
        <begin position="1"/>
        <end position="17"/>
    </location>
</feature>
<feature type="domain" description="3-keto-alpha-glucoside-1,2-lyase/3-keto-2-hydroxy-glucal hydratase" evidence="2">
    <location>
        <begin position="67"/>
        <end position="299"/>
    </location>
</feature>
<dbReference type="EMBL" id="WBMT01000007">
    <property type="protein sequence ID" value="KAB2348334.1"/>
    <property type="molecule type" value="Genomic_DNA"/>
</dbReference>
<proteinExistence type="predicted"/>